<sequence length="159" mass="18075">MKKCILLILFSFTLILSACSQAEEDTQEYLGVIGEGKAFGYEYTVTKEQNNKFSWKIGYKGDISIIKESDANKKDLINFMYAVNDSKLVLVKLITSLSYFLIVIITTVILFKKDRKILKDSGIIISIFAAIAIYIAFQASFDLISLLQNTKYYYLTLTN</sequence>
<dbReference type="STRING" id="126156.SAMN05421670_3476"/>
<evidence type="ECO:0000256" key="2">
    <source>
        <dbReference type="SAM" id="SignalP"/>
    </source>
</evidence>
<evidence type="ECO:0000313" key="4">
    <source>
        <dbReference type="Proteomes" id="UP000198734"/>
    </source>
</evidence>
<accession>A0A1I6AMD9</accession>
<reference evidence="4" key="1">
    <citation type="submission" date="2016-10" db="EMBL/GenBank/DDBJ databases">
        <authorList>
            <person name="Varghese N."/>
            <person name="Submissions S."/>
        </authorList>
    </citation>
    <scope>NUCLEOTIDE SEQUENCE [LARGE SCALE GENOMIC DNA]</scope>
    <source>
        <strain evidence="4">DSM 11706</strain>
    </source>
</reference>
<evidence type="ECO:0000256" key="1">
    <source>
        <dbReference type="SAM" id="Phobius"/>
    </source>
</evidence>
<organism evidence="3 4">
    <name type="scientific">Psychrobacillus psychrotolerans</name>
    <dbReference type="NCBI Taxonomy" id="126156"/>
    <lineage>
        <taxon>Bacteria</taxon>
        <taxon>Bacillati</taxon>
        <taxon>Bacillota</taxon>
        <taxon>Bacilli</taxon>
        <taxon>Bacillales</taxon>
        <taxon>Bacillaceae</taxon>
        <taxon>Psychrobacillus</taxon>
    </lineage>
</organism>
<dbReference type="AlphaFoldDB" id="A0A1I6AMD9"/>
<feature type="transmembrane region" description="Helical" evidence="1">
    <location>
        <begin position="89"/>
        <end position="111"/>
    </location>
</feature>
<proteinExistence type="predicted"/>
<evidence type="ECO:0008006" key="5">
    <source>
        <dbReference type="Google" id="ProtNLM"/>
    </source>
</evidence>
<dbReference type="EMBL" id="FOXU01000008">
    <property type="protein sequence ID" value="SFQ69871.1"/>
    <property type="molecule type" value="Genomic_DNA"/>
</dbReference>
<name>A0A1I6AMD9_9BACI</name>
<dbReference type="PROSITE" id="PS51257">
    <property type="entry name" value="PROKAR_LIPOPROTEIN"/>
    <property type="match status" value="1"/>
</dbReference>
<dbReference type="RefSeq" id="WP_093538117.1">
    <property type="nucleotide sequence ID" value="NZ_FOXU01000008.1"/>
</dbReference>
<feature type="chain" id="PRO_5011613283" description="Lipoprotein" evidence="2">
    <location>
        <begin position="23"/>
        <end position="159"/>
    </location>
</feature>
<keyword evidence="1" id="KW-1133">Transmembrane helix</keyword>
<dbReference type="OrthoDB" id="2874829at2"/>
<protein>
    <recommendedName>
        <fullName evidence="5">Lipoprotein</fullName>
    </recommendedName>
</protein>
<feature type="transmembrane region" description="Helical" evidence="1">
    <location>
        <begin position="123"/>
        <end position="147"/>
    </location>
</feature>
<feature type="signal peptide" evidence="2">
    <location>
        <begin position="1"/>
        <end position="22"/>
    </location>
</feature>
<dbReference type="Proteomes" id="UP000198734">
    <property type="component" value="Unassembled WGS sequence"/>
</dbReference>
<keyword evidence="4" id="KW-1185">Reference proteome</keyword>
<keyword evidence="2" id="KW-0732">Signal</keyword>
<keyword evidence="1" id="KW-0812">Transmembrane</keyword>
<gene>
    <name evidence="3" type="ORF">SAMN05421670_3476</name>
</gene>
<keyword evidence="1" id="KW-0472">Membrane</keyword>
<evidence type="ECO:0000313" key="3">
    <source>
        <dbReference type="EMBL" id="SFQ69871.1"/>
    </source>
</evidence>